<reference evidence="2" key="2">
    <citation type="submission" date="2023-05" db="EMBL/GenBank/DDBJ databases">
        <authorList>
            <consortium name="Lawrence Berkeley National Laboratory"/>
            <person name="Steindorff A."/>
            <person name="Hensen N."/>
            <person name="Bonometti L."/>
            <person name="Westerberg I."/>
            <person name="Brannstrom I.O."/>
            <person name="Guillou S."/>
            <person name="Cros-Aarteil S."/>
            <person name="Calhoun S."/>
            <person name="Haridas S."/>
            <person name="Kuo A."/>
            <person name="Mondo S."/>
            <person name="Pangilinan J."/>
            <person name="Riley R."/>
            <person name="Labutti K."/>
            <person name="Andreopoulos B."/>
            <person name="Lipzen A."/>
            <person name="Chen C."/>
            <person name="Yanf M."/>
            <person name="Daum C."/>
            <person name="Ng V."/>
            <person name="Clum A."/>
            <person name="Ohm R."/>
            <person name="Martin F."/>
            <person name="Silar P."/>
            <person name="Natvig D."/>
            <person name="Lalanne C."/>
            <person name="Gautier V."/>
            <person name="Ament-Velasquez S.L."/>
            <person name="Kruys A."/>
            <person name="Hutchinson M.I."/>
            <person name="Powell A.J."/>
            <person name="Barry K."/>
            <person name="Miller A.N."/>
            <person name="Grigoriev I.V."/>
            <person name="Debuchy R."/>
            <person name="Gladieux P."/>
            <person name="Thoren M.H."/>
            <person name="Johannesson H."/>
        </authorList>
    </citation>
    <scope>NUCLEOTIDE SEQUENCE</scope>
    <source>
        <strain evidence="2">PSN309</strain>
    </source>
</reference>
<sequence length="438" mass="49759">MTSATTQGSPSPGHKEEEWTEDECTTWPADNDGGWNATNSDTKIKLDTHAPPGGWKKPSGIKVVAVIFYGRRRNVDILDCYLQQNLVHNGGYLDEVRFFKHTVNHQDLEYLHRLTSEVKGYRMVDPYICDYSCMWAKLVEDNTIYIKIDDDVLYIHHDAIPQLVHTRIKEQHPLAVSANLVNAPVTGLEHFHFGAIHPFVPAPVPSTKPPPPAKQPSWRPSQTPLYPKDLPQTNFSVFPDPPYAGHTWHLLAGDNSRTLQESPAGVNFHRNAGLHDLFIQAYQSWAIGAQQQYSLLRNIELNQISRYFFGTRLHYLHANGSAIGFDNDDKDGPGAEQLFDTQYKRTNVIFLAMWGHDIRAALPLGEDDELALTIYKPLEMRRPFVVDTRAVILHYSFGSQFQGMRKTDLLDRWRALANEIACPVKNQKGPWDERCPGI</sequence>
<feature type="region of interest" description="Disordered" evidence="1">
    <location>
        <begin position="1"/>
        <end position="23"/>
    </location>
</feature>
<feature type="compositionally biased region" description="Pro residues" evidence="1">
    <location>
        <begin position="204"/>
        <end position="214"/>
    </location>
</feature>
<feature type="compositionally biased region" description="Polar residues" evidence="1">
    <location>
        <begin position="1"/>
        <end position="10"/>
    </location>
</feature>
<evidence type="ECO:0000313" key="2">
    <source>
        <dbReference type="EMBL" id="KAK4191061.1"/>
    </source>
</evidence>
<organism evidence="2 3">
    <name type="scientific">Podospora australis</name>
    <dbReference type="NCBI Taxonomy" id="1536484"/>
    <lineage>
        <taxon>Eukaryota</taxon>
        <taxon>Fungi</taxon>
        <taxon>Dikarya</taxon>
        <taxon>Ascomycota</taxon>
        <taxon>Pezizomycotina</taxon>
        <taxon>Sordariomycetes</taxon>
        <taxon>Sordariomycetidae</taxon>
        <taxon>Sordariales</taxon>
        <taxon>Podosporaceae</taxon>
        <taxon>Podospora</taxon>
    </lineage>
</organism>
<evidence type="ECO:0000313" key="3">
    <source>
        <dbReference type="Proteomes" id="UP001302126"/>
    </source>
</evidence>
<dbReference type="Proteomes" id="UP001302126">
    <property type="component" value="Unassembled WGS sequence"/>
</dbReference>
<proteinExistence type="predicted"/>
<gene>
    <name evidence="2" type="ORF">QBC35DRAFT_376465</name>
</gene>
<feature type="region of interest" description="Disordered" evidence="1">
    <location>
        <begin position="204"/>
        <end position="225"/>
    </location>
</feature>
<accession>A0AAN7AJK1</accession>
<dbReference type="EMBL" id="MU864361">
    <property type="protein sequence ID" value="KAK4191061.1"/>
    <property type="molecule type" value="Genomic_DNA"/>
</dbReference>
<evidence type="ECO:0000256" key="1">
    <source>
        <dbReference type="SAM" id="MobiDB-lite"/>
    </source>
</evidence>
<name>A0AAN7AJK1_9PEZI</name>
<reference evidence="2" key="1">
    <citation type="journal article" date="2023" name="Mol. Phylogenet. Evol.">
        <title>Genome-scale phylogeny and comparative genomics of the fungal order Sordariales.</title>
        <authorList>
            <person name="Hensen N."/>
            <person name="Bonometti L."/>
            <person name="Westerberg I."/>
            <person name="Brannstrom I.O."/>
            <person name="Guillou S."/>
            <person name="Cros-Aarteil S."/>
            <person name="Calhoun S."/>
            <person name="Haridas S."/>
            <person name="Kuo A."/>
            <person name="Mondo S."/>
            <person name="Pangilinan J."/>
            <person name="Riley R."/>
            <person name="LaButti K."/>
            <person name="Andreopoulos B."/>
            <person name="Lipzen A."/>
            <person name="Chen C."/>
            <person name="Yan M."/>
            <person name="Daum C."/>
            <person name="Ng V."/>
            <person name="Clum A."/>
            <person name="Steindorff A."/>
            <person name="Ohm R.A."/>
            <person name="Martin F."/>
            <person name="Silar P."/>
            <person name="Natvig D.O."/>
            <person name="Lalanne C."/>
            <person name="Gautier V."/>
            <person name="Ament-Velasquez S.L."/>
            <person name="Kruys A."/>
            <person name="Hutchinson M.I."/>
            <person name="Powell A.J."/>
            <person name="Barry K."/>
            <person name="Miller A.N."/>
            <person name="Grigoriev I.V."/>
            <person name="Debuchy R."/>
            <person name="Gladieux P."/>
            <person name="Hiltunen Thoren M."/>
            <person name="Johannesson H."/>
        </authorList>
    </citation>
    <scope>NUCLEOTIDE SEQUENCE</scope>
    <source>
        <strain evidence="2">PSN309</strain>
    </source>
</reference>
<dbReference type="AlphaFoldDB" id="A0AAN7AJK1"/>
<protein>
    <submittedName>
        <fullName evidence="2">Uncharacterized protein</fullName>
    </submittedName>
</protein>
<comment type="caution">
    <text evidence="2">The sequence shown here is derived from an EMBL/GenBank/DDBJ whole genome shotgun (WGS) entry which is preliminary data.</text>
</comment>
<keyword evidence="3" id="KW-1185">Reference proteome</keyword>